<dbReference type="InterPro" id="IPR018490">
    <property type="entry name" value="cNMP-bd_dom_sf"/>
</dbReference>
<dbReference type="STRING" id="33114.A0A2G2X4S6"/>
<accession>A0A2G2X4S6</accession>
<dbReference type="Proteomes" id="UP000224567">
    <property type="component" value="Unassembled WGS sequence"/>
</dbReference>
<evidence type="ECO:0000256" key="1">
    <source>
        <dbReference type="ARBA" id="ARBA00023286"/>
    </source>
</evidence>
<dbReference type="OrthoDB" id="1215227at2759"/>
<reference evidence="4 5" key="1">
    <citation type="journal article" date="2017" name="Genome Biol.">
        <title>New reference genome sequences of hot pepper reveal the massive evolution of plant disease-resistance genes by retroduplication.</title>
        <authorList>
            <person name="Kim S."/>
            <person name="Park J."/>
            <person name="Yeom S.I."/>
            <person name="Kim Y.M."/>
            <person name="Seo E."/>
            <person name="Kim K.T."/>
            <person name="Kim M.S."/>
            <person name="Lee J.M."/>
            <person name="Cheong K."/>
            <person name="Shin H.S."/>
            <person name="Kim S.B."/>
            <person name="Han K."/>
            <person name="Lee J."/>
            <person name="Park M."/>
            <person name="Lee H.A."/>
            <person name="Lee H.Y."/>
            <person name="Lee Y."/>
            <person name="Oh S."/>
            <person name="Lee J.H."/>
            <person name="Choi E."/>
            <person name="Choi E."/>
            <person name="Lee S.E."/>
            <person name="Jeon J."/>
            <person name="Kim H."/>
            <person name="Choi G."/>
            <person name="Song H."/>
            <person name="Lee J."/>
            <person name="Lee S.C."/>
            <person name="Kwon J.K."/>
            <person name="Lee H.Y."/>
            <person name="Koo N."/>
            <person name="Hong Y."/>
            <person name="Kim R.W."/>
            <person name="Kang W.H."/>
            <person name="Huh J.H."/>
            <person name="Kang B.C."/>
            <person name="Yang T.J."/>
            <person name="Lee Y.H."/>
            <person name="Bennetzen J.L."/>
            <person name="Choi D."/>
        </authorList>
    </citation>
    <scope>NUCLEOTIDE SEQUENCE [LARGE SCALE GENOMIC DNA]</scope>
    <source>
        <strain evidence="5">cv. PBC81</strain>
    </source>
</reference>
<gene>
    <name evidence="4" type="ORF">CQW23_06950</name>
</gene>
<organism evidence="4 5">
    <name type="scientific">Capsicum baccatum</name>
    <name type="common">Peruvian pepper</name>
    <dbReference type="NCBI Taxonomy" id="33114"/>
    <lineage>
        <taxon>Eukaryota</taxon>
        <taxon>Viridiplantae</taxon>
        <taxon>Streptophyta</taxon>
        <taxon>Embryophyta</taxon>
        <taxon>Tracheophyta</taxon>
        <taxon>Spermatophyta</taxon>
        <taxon>Magnoliopsida</taxon>
        <taxon>eudicotyledons</taxon>
        <taxon>Gunneridae</taxon>
        <taxon>Pentapetalae</taxon>
        <taxon>asterids</taxon>
        <taxon>lamiids</taxon>
        <taxon>Solanales</taxon>
        <taxon>Solanaceae</taxon>
        <taxon>Solanoideae</taxon>
        <taxon>Capsiceae</taxon>
        <taxon>Capsicum</taxon>
    </lineage>
</organism>
<dbReference type="AlphaFoldDB" id="A0A2G2X4S6"/>
<dbReference type="GO" id="GO:0034220">
    <property type="term" value="P:monoatomic ion transmembrane transport"/>
    <property type="evidence" value="ECO:0007669"/>
    <property type="project" value="UniProtKB-KW"/>
</dbReference>
<reference evidence="5" key="2">
    <citation type="journal article" date="2017" name="J. Anim. Genet.">
        <title>Multiple reference genome sequences of hot pepper reveal the massive evolution of plant disease resistance genes by retroduplication.</title>
        <authorList>
            <person name="Kim S."/>
            <person name="Park J."/>
            <person name="Yeom S.-I."/>
            <person name="Kim Y.-M."/>
            <person name="Seo E."/>
            <person name="Kim K.-T."/>
            <person name="Kim M.-S."/>
            <person name="Lee J.M."/>
            <person name="Cheong K."/>
            <person name="Shin H.-S."/>
            <person name="Kim S.-B."/>
            <person name="Han K."/>
            <person name="Lee J."/>
            <person name="Park M."/>
            <person name="Lee H.-A."/>
            <person name="Lee H.-Y."/>
            <person name="Lee Y."/>
            <person name="Oh S."/>
            <person name="Lee J.H."/>
            <person name="Choi E."/>
            <person name="Choi E."/>
            <person name="Lee S.E."/>
            <person name="Jeon J."/>
            <person name="Kim H."/>
            <person name="Choi G."/>
            <person name="Song H."/>
            <person name="Lee J."/>
            <person name="Lee S.-C."/>
            <person name="Kwon J.-K."/>
            <person name="Lee H.-Y."/>
            <person name="Koo N."/>
            <person name="Hong Y."/>
            <person name="Kim R.W."/>
            <person name="Kang W.-H."/>
            <person name="Huh J.H."/>
            <person name="Kang B.-C."/>
            <person name="Yang T.-J."/>
            <person name="Lee Y.-H."/>
            <person name="Bennetzen J.L."/>
            <person name="Choi D."/>
        </authorList>
    </citation>
    <scope>NUCLEOTIDE SEQUENCE [LARGE SCALE GENOMIC DNA]</scope>
    <source>
        <strain evidence="5">cv. PBC81</strain>
    </source>
</reference>
<keyword evidence="5" id="KW-1185">Reference proteome</keyword>
<comment type="caution">
    <text evidence="4">The sequence shown here is derived from an EMBL/GenBank/DDBJ whole genome shotgun (WGS) entry which is preliminary data.</text>
</comment>
<keyword evidence="3" id="KW-0812">Transmembrane</keyword>
<keyword evidence="3" id="KW-0472">Membrane</keyword>
<dbReference type="PANTHER" id="PTHR45651">
    <property type="entry name" value="CYCLIC NUCLEOTIDE-GATED ION CHANNEL 15-RELATED-RELATED"/>
    <property type="match status" value="1"/>
</dbReference>
<dbReference type="GO" id="GO:0016020">
    <property type="term" value="C:membrane"/>
    <property type="evidence" value="ECO:0007669"/>
    <property type="project" value="UniProtKB-SubCell"/>
</dbReference>
<evidence type="ECO:0000256" key="2">
    <source>
        <dbReference type="ARBA" id="ARBA00023303"/>
    </source>
</evidence>
<dbReference type="Gene3D" id="2.60.120.10">
    <property type="entry name" value="Jelly Rolls"/>
    <property type="match status" value="2"/>
</dbReference>
<keyword evidence="3" id="KW-1133">Transmembrane helix</keyword>
<keyword evidence="1" id="KW-1071">Ligand-gated ion channel</keyword>
<dbReference type="EMBL" id="MLFT02000003">
    <property type="protein sequence ID" value="PHT52488.1"/>
    <property type="molecule type" value="Genomic_DNA"/>
</dbReference>
<keyword evidence="2" id="KW-0407">Ion channel</keyword>
<evidence type="ECO:0000256" key="3">
    <source>
        <dbReference type="SAM" id="Phobius"/>
    </source>
</evidence>
<keyword evidence="1" id="KW-0813">Transport</keyword>
<name>A0A2G2X4S6_CAPBA</name>
<dbReference type="PANTHER" id="PTHR45651:SF56">
    <property type="entry name" value="CYCLIC NUCLEOTIDE-GATED ION CHANNEL 1-LIKE"/>
    <property type="match status" value="1"/>
</dbReference>
<dbReference type="SUPFAM" id="SSF81324">
    <property type="entry name" value="Voltage-gated potassium channels"/>
    <property type="match status" value="1"/>
</dbReference>
<dbReference type="InterPro" id="IPR014710">
    <property type="entry name" value="RmlC-like_jellyroll"/>
</dbReference>
<evidence type="ECO:0000313" key="4">
    <source>
        <dbReference type="EMBL" id="PHT52488.1"/>
    </source>
</evidence>
<feature type="transmembrane region" description="Helical" evidence="3">
    <location>
        <begin position="107"/>
        <end position="130"/>
    </location>
</feature>
<dbReference type="SUPFAM" id="SSF51206">
    <property type="entry name" value="cAMP-binding domain-like"/>
    <property type="match status" value="2"/>
</dbReference>
<keyword evidence="1" id="KW-0406">Ion transport</keyword>
<protein>
    <submittedName>
        <fullName evidence="4">Cyclic nucleotide-gated ion channel 1</fullName>
    </submittedName>
</protein>
<sequence>MNEMLFLMRGNLLSMTTNDRRSGFFNAASLKAGDYYGEELLTWALDPNASSTLPTSTRTVQVVIYVEAFSLTFDDLKFFAAQFRCLHSKQLRHTFSSLGQDLKTSNFVWEILFAIFICIVGLILFSLLIGNMQVPMFEKMDEQLLDALCDHIKPALFTENSFIIREAIQ</sequence>
<proteinExistence type="predicted"/>
<evidence type="ECO:0000313" key="5">
    <source>
        <dbReference type="Proteomes" id="UP000224567"/>
    </source>
</evidence>